<evidence type="ECO:0000313" key="1">
    <source>
        <dbReference type="EMBL" id="KIM89619.1"/>
    </source>
</evidence>
<dbReference type="Proteomes" id="UP000054166">
    <property type="component" value="Unassembled WGS sequence"/>
</dbReference>
<proteinExistence type="predicted"/>
<dbReference type="EMBL" id="KN832974">
    <property type="protein sequence ID" value="KIM89619.1"/>
    <property type="molecule type" value="Genomic_DNA"/>
</dbReference>
<dbReference type="AlphaFoldDB" id="A0A0C3GD58"/>
<organism evidence="1 2">
    <name type="scientific">Piloderma croceum (strain F 1598)</name>
    <dbReference type="NCBI Taxonomy" id="765440"/>
    <lineage>
        <taxon>Eukaryota</taxon>
        <taxon>Fungi</taxon>
        <taxon>Dikarya</taxon>
        <taxon>Basidiomycota</taxon>
        <taxon>Agaricomycotina</taxon>
        <taxon>Agaricomycetes</taxon>
        <taxon>Agaricomycetidae</taxon>
        <taxon>Atheliales</taxon>
        <taxon>Atheliaceae</taxon>
        <taxon>Piloderma</taxon>
    </lineage>
</organism>
<sequence>MNLTITKKFKKKWRGNIILVETGAQNRNHIEHTKKGDLTDMVVGMWMEQFFNKNKDMRFGGNIEQ</sequence>
<evidence type="ECO:0000313" key="2">
    <source>
        <dbReference type="Proteomes" id="UP000054166"/>
    </source>
</evidence>
<gene>
    <name evidence="1" type="ORF">PILCRDRAFT_1954</name>
</gene>
<name>A0A0C3GD58_PILCF</name>
<dbReference type="InParanoid" id="A0A0C3GD58"/>
<reference evidence="1 2" key="1">
    <citation type="submission" date="2014-04" db="EMBL/GenBank/DDBJ databases">
        <authorList>
            <consortium name="DOE Joint Genome Institute"/>
            <person name="Kuo A."/>
            <person name="Tarkka M."/>
            <person name="Buscot F."/>
            <person name="Kohler A."/>
            <person name="Nagy L.G."/>
            <person name="Floudas D."/>
            <person name="Copeland A."/>
            <person name="Barry K.W."/>
            <person name="Cichocki N."/>
            <person name="Veneault-Fourrey C."/>
            <person name="LaButti K."/>
            <person name="Lindquist E.A."/>
            <person name="Lipzen A."/>
            <person name="Lundell T."/>
            <person name="Morin E."/>
            <person name="Murat C."/>
            <person name="Sun H."/>
            <person name="Tunlid A."/>
            <person name="Henrissat B."/>
            <person name="Grigoriev I.V."/>
            <person name="Hibbett D.S."/>
            <person name="Martin F."/>
            <person name="Nordberg H.P."/>
            <person name="Cantor M.N."/>
            <person name="Hua S.X."/>
        </authorList>
    </citation>
    <scope>NUCLEOTIDE SEQUENCE [LARGE SCALE GENOMIC DNA]</scope>
    <source>
        <strain evidence="1 2">F 1598</strain>
    </source>
</reference>
<accession>A0A0C3GD58</accession>
<dbReference type="HOGENOM" id="CLU_2850474_0_0_1"/>
<protein>
    <submittedName>
        <fullName evidence="1">Uncharacterized protein</fullName>
    </submittedName>
</protein>
<keyword evidence="2" id="KW-1185">Reference proteome</keyword>
<reference evidence="2" key="2">
    <citation type="submission" date="2015-01" db="EMBL/GenBank/DDBJ databases">
        <title>Evolutionary Origins and Diversification of the Mycorrhizal Mutualists.</title>
        <authorList>
            <consortium name="DOE Joint Genome Institute"/>
            <consortium name="Mycorrhizal Genomics Consortium"/>
            <person name="Kohler A."/>
            <person name="Kuo A."/>
            <person name="Nagy L.G."/>
            <person name="Floudas D."/>
            <person name="Copeland A."/>
            <person name="Barry K.W."/>
            <person name="Cichocki N."/>
            <person name="Veneault-Fourrey C."/>
            <person name="LaButti K."/>
            <person name="Lindquist E.A."/>
            <person name="Lipzen A."/>
            <person name="Lundell T."/>
            <person name="Morin E."/>
            <person name="Murat C."/>
            <person name="Riley R."/>
            <person name="Ohm R."/>
            <person name="Sun H."/>
            <person name="Tunlid A."/>
            <person name="Henrissat B."/>
            <person name="Grigoriev I.V."/>
            <person name="Hibbett D.S."/>
            <person name="Martin F."/>
        </authorList>
    </citation>
    <scope>NUCLEOTIDE SEQUENCE [LARGE SCALE GENOMIC DNA]</scope>
    <source>
        <strain evidence="2">F 1598</strain>
    </source>
</reference>